<dbReference type="GO" id="GO:0033617">
    <property type="term" value="P:mitochondrial respiratory chain complex IV assembly"/>
    <property type="evidence" value="ECO:0007669"/>
    <property type="project" value="TreeGrafter"/>
</dbReference>
<feature type="transmembrane region" description="Helical" evidence="6">
    <location>
        <begin position="77"/>
        <end position="101"/>
    </location>
</feature>
<keyword evidence="3 6" id="KW-0812">Transmembrane</keyword>
<keyword evidence="5 6" id="KW-0472">Membrane</keyword>
<evidence type="ECO:0000256" key="5">
    <source>
        <dbReference type="ARBA" id="ARBA00023136"/>
    </source>
</evidence>
<evidence type="ECO:0000313" key="7">
    <source>
        <dbReference type="EMBL" id="RKF61301.1"/>
    </source>
</evidence>
<evidence type="ECO:0000313" key="8">
    <source>
        <dbReference type="Proteomes" id="UP000285405"/>
    </source>
</evidence>
<protein>
    <submittedName>
        <fullName evidence="7">Cytochrome c oxidase assembly protein COX18, mitochondrial</fullName>
    </submittedName>
</protein>
<dbReference type="GO" id="GO:0005743">
    <property type="term" value="C:mitochondrial inner membrane"/>
    <property type="evidence" value="ECO:0007669"/>
    <property type="project" value="TreeGrafter"/>
</dbReference>
<dbReference type="GO" id="GO:0032977">
    <property type="term" value="F:membrane insertase activity"/>
    <property type="evidence" value="ECO:0007669"/>
    <property type="project" value="InterPro"/>
</dbReference>
<dbReference type="EMBL" id="MCBR01015801">
    <property type="protein sequence ID" value="RKF61301.1"/>
    <property type="molecule type" value="Genomic_DNA"/>
</dbReference>
<dbReference type="PANTHER" id="PTHR12428">
    <property type="entry name" value="OXA1"/>
    <property type="match status" value="1"/>
</dbReference>
<proteinExistence type="inferred from homology"/>
<name>A0A420HV23_9PEZI</name>
<evidence type="ECO:0000256" key="4">
    <source>
        <dbReference type="ARBA" id="ARBA00022989"/>
    </source>
</evidence>
<evidence type="ECO:0000256" key="1">
    <source>
        <dbReference type="ARBA" id="ARBA00004141"/>
    </source>
</evidence>
<organism evidence="7 8">
    <name type="scientific">Golovinomyces cichoracearum</name>
    <dbReference type="NCBI Taxonomy" id="62708"/>
    <lineage>
        <taxon>Eukaryota</taxon>
        <taxon>Fungi</taxon>
        <taxon>Dikarya</taxon>
        <taxon>Ascomycota</taxon>
        <taxon>Pezizomycotina</taxon>
        <taxon>Leotiomycetes</taxon>
        <taxon>Erysiphales</taxon>
        <taxon>Erysiphaceae</taxon>
        <taxon>Golovinomyces</taxon>
    </lineage>
</organism>
<comment type="caution">
    <text evidence="7">The sequence shown here is derived from an EMBL/GenBank/DDBJ whole genome shotgun (WGS) entry which is preliminary data.</text>
</comment>
<comment type="similarity">
    <text evidence="2">Belongs to the OXA1/ALB3/YidC family.</text>
</comment>
<dbReference type="AlphaFoldDB" id="A0A420HV23"/>
<dbReference type="GO" id="GO:0032979">
    <property type="term" value="P:protein insertion into mitochondrial inner membrane from matrix"/>
    <property type="evidence" value="ECO:0007669"/>
    <property type="project" value="TreeGrafter"/>
</dbReference>
<dbReference type="Proteomes" id="UP000285405">
    <property type="component" value="Unassembled WGS sequence"/>
</dbReference>
<evidence type="ECO:0000256" key="6">
    <source>
        <dbReference type="SAM" id="Phobius"/>
    </source>
</evidence>
<feature type="transmembrane region" description="Helical" evidence="6">
    <location>
        <begin position="270"/>
        <end position="291"/>
    </location>
</feature>
<dbReference type="InterPro" id="IPR001708">
    <property type="entry name" value="YidC/ALB3/OXA1/COX18"/>
</dbReference>
<reference evidence="7 8" key="1">
    <citation type="journal article" date="2018" name="BMC Genomics">
        <title>Comparative genome analyses reveal sequence features reflecting distinct modes of host-adaptation between dicot and monocot powdery mildew.</title>
        <authorList>
            <person name="Wu Y."/>
            <person name="Ma X."/>
            <person name="Pan Z."/>
            <person name="Kale S.D."/>
            <person name="Song Y."/>
            <person name="King H."/>
            <person name="Zhang Q."/>
            <person name="Presley C."/>
            <person name="Deng X."/>
            <person name="Wei C.I."/>
            <person name="Xiao S."/>
        </authorList>
    </citation>
    <scope>NUCLEOTIDE SEQUENCE [LARGE SCALE GENOMIC DNA]</scope>
    <source>
        <strain evidence="7">UCSC1</strain>
    </source>
</reference>
<gene>
    <name evidence="7" type="ORF">GcC1_158008</name>
</gene>
<feature type="transmembrane region" description="Helical" evidence="6">
    <location>
        <begin position="165"/>
        <end position="182"/>
    </location>
</feature>
<sequence length="343" mass="38838">MYAYLQRGGQASLALPLRSFSSPYQISLISGQQCFQRTQLISCRKRAFHQSSSRPIYNEVIQTTYTVFQSVHSIDGISWSLSIPLVALLSRIFVSLPIAIFQQKASARRVKLVPILLAWRHSFQKEIYRKLGDKGPIICQRLLNSQMRKKTKELLRRHRCGRWKIFMGSIQIPIFFVALDTLRRMANLELSSLTKLFNPEKMADNQALVPIEPGLGTEGVLWFPNLLEPDPQLILPFMLSGVMILNIFGSRKPVLPLSKWQTRIQRAAGVAALSVGPFLINTPSVLLLYWISNSILSWVEAQFVSWLIPISPPVKPLITKGNTRKIELDATALGETKKEEKKG</sequence>
<dbReference type="PANTHER" id="PTHR12428:SF65">
    <property type="entry name" value="CYTOCHROME C OXIDASE ASSEMBLY PROTEIN COX18, MITOCHONDRIAL"/>
    <property type="match status" value="1"/>
</dbReference>
<keyword evidence="4 6" id="KW-1133">Transmembrane helix</keyword>
<feature type="transmembrane region" description="Helical" evidence="6">
    <location>
        <begin position="233"/>
        <end position="249"/>
    </location>
</feature>
<dbReference type="OrthoDB" id="2276068at2759"/>
<evidence type="ECO:0000256" key="2">
    <source>
        <dbReference type="ARBA" id="ARBA00009877"/>
    </source>
</evidence>
<accession>A0A420HV23</accession>
<evidence type="ECO:0000256" key="3">
    <source>
        <dbReference type="ARBA" id="ARBA00022692"/>
    </source>
</evidence>
<comment type="subcellular location">
    <subcellularLocation>
        <location evidence="1">Membrane</location>
        <topology evidence="1">Multi-pass membrane protein</topology>
    </subcellularLocation>
</comment>